<feature type="domain" description="GP-PDE" evidence="1">
    <location>
        <begin position="5"/>
        <end position="256"/>
    </location>
</feature>
<dbReference type="Pfam" id="PF03009">
    <property type="entry name" value="GDPD"/>
    <property type="match status" value="1"/>
</dbReference>
<dbReference type="AlphaFoldDB" id="A0A127QN11"/>
<dbReference type="PANTHER" id="PTHR46211">
    <property type="entry name" value="GLYCEROPHOSPHORYL DIESTER PHOSPHODIESTERASE"/>
    <property type="match status" value="1"/>
</dbReference>
<evidence type="ECO:0000313" key="2">
    <source>
        <dbReference type="EMBL" id="AMP11012.1"/>
    </source>
</evidence>
<evidence type="ECO:0000259" key="1">
    <source>
        <dbReference type="PROSITE" id="PS51704"/>
    </source>
</evidence>
<keyword evidence="2" id="KW-0378">Hydrolase</keyword>
<dbReference type="SUPFAM" id="SSF51695">
    <property type="entry name" value="PLC-like phosphodiesterases"/>
    <property type="match status" value="1"/>
</dbReference>
<dbReference type="EC" id="3.1.4.46" evidence="2"/>
<dbReference type="OrthoDB" id="9795622at2"/>
<dbReference type="Proteomes" id="UP000071778">
    <property type="component" value="Chromosome"/>
</dbReference>
<dbReference type="PATRIC" id="fig|279058.17.peg.3605"/>
<evidence type="ECO:0000313" key="3">
    <source>
        <dbReference type="Proteomes" id="UP000071778"/>
    </source>
</evidence>
<dbReference type="Gene3D" id="3.20.20.190">
    <property type="entry name" value="Phosphatidylinositol (PI) phosphodiesterase"/>
    <property type="match status" value="1"/>
</dbReference>
<dbReference type="CDD" id="cd08562">
    <property type="entry name" value="GDPD_EcUgpQ_like"/>
    <property type="match status" value="1"/>
</dbReference>
<dbReference type="GO" id="GO:0008889">
    <property type="term" value="F:glycerophosphodiester phosphodiesterase activity"/>
    <property type="evidence" value="ECO:0007669"/>
    <property type="project" value="UniProtKB-EC"/>
</dbReference>
<organism evidence="2 3">
    <name type="scientific">Collimonas arenae</name>
    <dbReference type="NCBI Taxonomy" id="279058"/>
    <lineage>
        <taxon>Bacteria</taxon>
        <taxon>Pseudomonadati</taxon>
        <taxon>Pseudomonadota</taxon>
        <taxon>Betaproteobacteria</taxon>
        <taxon>Burkholderiales</taxon>
        <taxon>Oxalobacteraceae</taxon>
        <taxon>Collimonas</taxon>
    </lineage>
</organism>
<keyword evidence="3" id="KW-1185">Reference proteome</keyword>
<accession>A0A127QN11</accession>
<protein>
    <submittedName>
        <fullName evidence="2">Glycerophosphoryl diester phosphodiesterase</fullName>
        <ecNumber evidence="2">3.1.4.46</ecNumber>
    </submittedName>
</protein>
<sequence>MWPYPKVVAHRGGGTLAPENTLAALRCGLKHGYRAVEFDVMLSRDGVPILMHDAVFGRTVRGVGKVSDFTAEELTAMDAGSWLGEQFAGERICTYRQALDFCRQNDIWMNVEIKPAEGFEVETGRIVAQLTEECFAHEVEEHVASADGAWADPALPLFSSFSFEALRAAQVAAPDIPRGFLTDTIENDWQQRLQELDAVALHTNHKYLSPIQAQAVKQAGYGLFCYTVNTPNRAAEILGWGVDGFCTDRIDLISAE</sequence>
<dbReference type="PANTHER" id="PTHR46211:SF1">
    <property type="entry name" value="GLYCEROPHOSPHODIESTER PHOSPHODIESTERASE, CYTOPLASMIC"/>
    <property type="match status" value="1"/>
</dbReference>
<dbReference type="InterPro" id="IPR030395">
    <property type="entry name" value="GP_PDE_dom"/>
</dbReference>
<dbReference type="InterPro" id="IPR017946">
    <property type="entry name" value="PLC-like_Pdiesterase_TIM-brl"/>
</dbReference>
<dbReference type="NCBIfam" id="NF006989">
    <property type="entry name" value="PRK09454.1"/>
    <property type="match status" value="1"/>
</dbReference>
<dbReference type="EMBL" id="CP013235">
    <property type="protein sequence ID" value="AMP11012.1"/>
    <property type="molecule type" value="Genomic_DNA"/>
</dbReference>
<proteinExistence type="predicted"/>
<gene>
    <name evidence="2" type="primary">ugpQ</name>
    <name evidence="2" type="ORF">CAter282_3317</name>
</gene>
<dbReference type="RefSeq" id="WP_061534120.1">
    <property type="nucleotide sequence ID" value="NZ_CP013233.1"/>
</dbReference>
<dbReference type="PROSITE" id="PS50007">
    <property type="entry name" value="PIPLC_X_DOMAIN"/>
    <property type="match status" value="1"/>
</dbReference>
<dbReference type="PROSITE" id="PS51704">
    <property type="entry name" value="GP_PDE"/>
    <property type="match status" value="1"/>
</dbReference>
<dbReference type="GO" id="GO:0006629">
    <property type="term" value="P:lipid metabolic process"/>
    <property type="evidence" value="ECO:0007669"/>
    <property type="project" value="InterPro"/>
</dbReference>
<name>A0A127QN11_9BURK</name>
<reference evidence="2 3" key="1">
    <citation type="submission" date="2015-11" db="EMBL/GenBank/DDBJ databases">
        <title>Exploring the genomic traits of fungus-feeding bacterial genus Collimonas.</title>
        <authorList>
            <person name="Song C."/>
            <person name="Schmidt R."/>
            <person name="de Jager V."/>
            <person name="Krzyzanowska D."/>
            <person name="Jongedijk E."/>
            <person name="Cankar K."/>
            <person name="Beekwilder J."/>
            <person name="van Veen A."/>
            <person name="de Boer W."/>
            <person name="van Veen J.A."/>
            <person name="Garbeva P."/>
        </authorList>
    </citation>
    <scope>NUCLEOTIDE SEQUENCE [LARGE SCALE GENOMIC DNA]</scope>
    <source>
        <strain evidence="2 3">Ter282</strain>
    </source>
</reference>